<keyword evidence="6" id="KW-0053">Apoptosis</keyword>
<evidence type="ECO:0000256" key="5">
    <source>
        <dbReference type="ARBA" id="ARBA00022617"/>
    </source>
</evidence>
<dbReference type="GO" id="GO:0006915">
    <property type="term" value="P:apoptotic process"/>
    <property type="evidence" value="ECO:0007669"/>
    <property type="project" value="UniProtKB-KW"/>
</dbReference>
<evidence type="ECO:0000256" key="4">
    <source>
        <dbReference type="ARBA" id="ARBA00022448"/>
    </source>
</evidence>
<name>A0A5N3X9H8_MUNRE</name>
<dbReference type="GO" id="GO:0046872">
    <property type="term" value="F:metal ion binding"/>
    <property type="evidence" value="ECO:0007669"/>
    <property type="project" value="UniProtKB-KW"/>
</dbReference>
<evidence type="ECO:0000256" key="14">
    <source>
        <dbReference type="SAM" id="MobiDB-lite"/>
    </source>
</evidence>
<dbReference type="InterPro" id="IPR036909">
    <property type="entry name" value="Cyt_c-like_dom_sf"/>
</dbReference>
<dbReference type="GO" id="GO:0005758">
    <property type="term" value="C:mitochondrial intermembrane space"/>
    <property type="evidence" value="ECO:0007669"/>
    <property type="project" value="UniProtKB-SubCell"/>
</dbReference>
<evidence type="ECO:0000256" key="9">
    <source>
        <dbReference type="ARBA" id="ARBA00023004"/>
    </source>
</evidence>
<dbReference type="Pfam" id="PF00034">
    <property type="entry name" value="Cytochrom_C"/>
    <property type="match status" value="1"/>
</dbReference>
<evidence type="ECO:0000259" key="15">
    <source>
        <dbReference type="PROSITE" id="PS51007"/>
    </source>
</evidence>
<comment type="function">
    <text evidence="1 13">Electron carrier protein. The oxidized form of the cytochrome c heme group can accept an electron from the heme group of the cytochrome c1 subunit of cytochrome reductase. Cytochrome c then transfers this electron to the cytochrome oxidase complex, the final protein carrier in the mitochondrial electron-transport chain.</text>
</comment>
<evidence type="ECO:0000256" key="2">
    <source>
        <dbReference type="ARBA" id="ARBA00004569"/>
    </source>
</evidence>
<comment type="function">
    <text evidence="10">Plays a role in apoptosis. Suppression of the anti-apoptotic members or activation of the pro-apoptotic members of the Bcl-2 family leads to altered mitochondrial membrane permeability resulting in release of cytochrome c into the cytosol. Binding of cytochrome c to Apaf-1 triggers the activation of caspase-9, which then accelerates apoptosis by activating other caspases.</text>
</comment>
<dbReference type="Proteomes" id="UP000326062">
    <property type="component" value="Chromosome 10"/>
</dbReference>
<dbReference type="InterPro" id="IPR002327">
    <property type="entry name" value="Cyt_c_1A/1B"/>
</dbReference>
<feature type="domain" description="Cytochrome c" evidence="15">
    <location>
        <begin position="2"/>
        <end position="94"/>
    </location>
</feature>
<organism evidence="16 17">
    <name type="scientific">Muntiacus reevesi</name>
    <name type="common">Reeves' muntjac</name>
    <name type="synonym">Cervus reevesi</name>
    <dbReference type="NCBI Taxonomy" id="9886"/>
    <lineage>
        <taxon>Eukaryota</taxon>
        <taxon>Metazoa</taxon>
        <taxon>Chordata</taxon>
        <taxon>Craniata</taxon>
        <taxon>Vertebrata</taxon>
        <taxon>Euteleostomi</taxon>
        <taxon>Mammalia</taxon>
        <taxon>Eutheria</taxon>
        <taxon>Laurasiatheria</taxon>
        <taxon>Artiodactyla</taxon>
        <taxon>Ruminantia</taxon>
        <taxon>Pecora</taxon>
        <taxon>Cervidae</taxon>
        <taxon>Muntiacinae</taxon>
        <taxon>Muntiacus</taxon>
    </lineage>
</organism>
<dbReference type="SUPFAM" id="SSF46626">
    <property type="entry name" value="Cytochrome c"/>
    <property type="match status" value="1"/>
</dbReference>
<reference evidence="16 17" key="1">
    <citation type="submission" date="2019-06" db="EMBL/GenBank/DDBJ databases">
        <title>Discovery of a novel chromosome fission-fusion reversal in muntjac.</title>
        <authorList>
            <person name="Mudd A.B."/>
            <person name="Bredeson J.V."/>
            <person name="Baum R."/>
            <person name="Hockemeyer D."/>
            <person name="Rokhsar D.S."/>
        </authorList>
    </citation>
    <scope>NUCLEOTIDE SEQUENCE [LARGE SCALE GENOMIC DNA]</scope>
    <source>
        <strain evidence="16">UCam_UCB_Mr</strain>
        <tissue evidence="16">Fibroblast cell line</tissue>
    </source>
</reference>
<keyword evidence="8 13" id="KW-0249">Electron transport</keyword>
<keyword evidence="4 13" id="KW-0813">Transport</keyword>
<evidence type="ECO:0000256" key="1">
    <source>
        <dbReference type="ARBA" id="ARBA00002555"/>
    </source>
</evidence>
<evidence type="ECO:0000256" key="7">
    <source>
        <dbReference type="ARBA" id="ARBA00022723"/>
    </source>
</evidence>
<proteinExistence type="inferred from homology"/>
<evidence type="ECO:0000256" key="13">
    <source>
        <dbReference type="RuleBase" id="RU004427"/>
    </source>
</evidence>
<dbReference type="PROSITE" id="PS51007">
    <property type="entry name" value="CYTC"/>
    <property type="match status" value="1"/>
</dbReference>
<comment type="PTM">
    <text evidence="13">Binds 1 heme group per subunit.</text>
</comment>
<evidence type="ECO:0000256" key="12">
    <source>
        <dbReference type="RuleBase" id="RU004426"/>
    </source>
</evidence>
<keyword evidence="7 11" id="KW-0479">Metal-binding</keyword>
<evidence type="ECO:0000256" key="10">
    <source>
        <dbReference type="ARBA" id="ARBA00025038"/>
    </source>
</evidence>
<dbReference type="PRINTS" id="PR00604">
    <property type="entry name" value="CYTCHRMECIAB"/>
</dbReference>
<keyword evidence="13" id="KW-0679">Respiratory chain</keyword>
<comment type="caution">
    <text evidence="16">The sequence shown here is derived from an EMBL/GenBank/DDBJ whole genome shotgun (WGS) entry which is preliminary data.</text>
</comment>
<dbReference type="InterPro" id="IPR009056">
    <property type="entry name" value="Cyt_c-like_dom"/>
</dbReference>
<dbReference type="AlphaFoldDB" id="A0A5N3X9H8"/>
<dbReference type="EMBL" id="VCEB01000013">
    <property type="protein sequence ID" value="KAB0370851.1"/>
    <property type="molecule type" value="Genomic_DNA"/>
</dbReference>
<dbReference type="GO" id="GO:0009055">
    <property type="term" value="F:electron transfer activity"/>
    <property type="evidence" value="ECO:0007669"/>
    <property type="project" value="InterPro"/>
</dbReference>
<keyword evidence="5 11" id="KW-0349">Heme</keyword>
<evidence type="ECO:0000256" key="11">
    <source>
        <dbReference type="PROSITE-ProRule" id="PRU00433"/>
    </source>
</evidence>
<dbReference type="GO" id="GO:0020037">
    <property type="term" value="F:heme binding"/>
    <property type="evidence" value="ECO:0007669"/>
    <property type="project" value="InterPro"/>
</dbReference>
<evidence type="ECO:0000313" key="17">
    <source>
        <dbReference type="Proteomes" id="UP000326062"/>
    </source>
</evidence>
<comment type="subcellular location">
    <subcellularLocation>
        <location evidence="2">Mitochondrion intermembrane space</location>
    </subcellularLocation>
</comment>
<accession>A0A5N3X9H8</accession>
<evidence type="ECO:0000256" key="3">
    <source>
        <dbReference type="ARBA" id="ARBA00006488"/>
    </source>
</evidence>
<sequence>MGDAENQARRFLQKCAQCHIEKKGGKHKTGPNLHGLPGDFTSHRCHKNKGITRGEMLTEYLVYSEKYSPGTKMISAGIKKGERENLIAYLKKETNA</sequence>
<feature type="region of interest" description="Disordered" evidence="14">
    <location>
        <begin position="23"/>
        <end position="42"/>
    </location>
</feature>
<comment type="similarity">
    <text evidence="3 12">Belongs to the cytochrome c family.</text>
</comment>
<evidence type="ECO:0000256" key="8">
    <source>
        <dbReference type="ARBA" id="ARBA00022982"/>
    </source>
</evidence>
<keyword evidence="9 11" id="KW-0408">Iron</keyword>
<protein>
    <recommendedName>
        <fullName evidence="15">Cytochrome c domain-containing protein</fullName>
    </recommendedName>
</protein>
<keyword evidence="17" id="KW-1185">Reference proteome</keyword>
<dbReference type="PANTHER" id="PTHR11961">
    <property type="entry name" value="CYTOCHROME C"/>
    <property type="match status" value="1"/>
</dbReference>
<evidence type="ECO:0000313" key="16">
    <source>
        <dbReference type="EMBL" id="KAB0370851.1"/>
    </source>
</evidence>
<evidence type="ECO:0000256" key="6">
    <source>
        <dbReference type="ARBA" id="ARBA00022703"/>
    </source>
</evidence>
<gene>
    <name evidence="16" type="ORF">FD755_017260</name>
</gene>
<dbReference type="Gene3D" id="1.10.760.10">
    <property type="entry name" value="Cytochrome c-like domain"/>
    <property type="match status" value="1"/>
</dbReference>
<keyword evidence="13" id="KW-0496">Mitochondrion</keyword>